<dbReference type="Proteomes" id="UP001255917">
    <property type="component" value="Unassembled WGS sequence"/>
</dbReference>
<name>A0ABU3NBF0_9GAMM</name>
<dbReference type="RefSeq" id="WP_315585447.1">
    <property type="nucleotide sequence ID" value="NZ_JAVXUR010000001.1"/>
</dbReference>
<keyword evidence="2" id="KW-1185">Reference proteome</keyword>
<reference evidence="2" key="1">
    <citation type="submission" date="2023-07" db="EMBL/GenBank/DDBJ databases">
        <title>Substrates and metabolic shifts associated with increased methane emissions in unrestored hypersaline salterns.</title>
        <authorList>
            <person name="Bueno De Mesquita C.P."/>
            <person name="Tringe S.G."/>
        </authorList>
    </citation>
    <scope>NUCLEOTIDE SEQUENCE [LARGE SCALE GENOMIC DNA]</scope>
    <source>
        <strain evidence="2">I4</strain>
    </source>
</reference>
<dbReference type="PROSITE" id="PS51257">
    <property type="entry name" value="PROKAR_LIPOPROTEIN"/>
    <property type="match status" value="1"/>
</dbReference>
<accession>A0ABU3NBF0</accession>
<evidence type="ECO:0000313" key="1">
    <source>
        <dbReference type="EMBL" id="MDT8878523.1"/>
    </source>
</evidence>
<comment type="caution">
    <text evidence="1">The sequence shown here is derived from an EMBL/GenBank/DDBJ whole genome shotgun (WGS) entry which is preliminary data.</text>
</comment>
<organism evidence="1 2">
    <name type="scientific">Halomonas saccharevitans</name>
    <dbReference type="NCBI Taxonomy" id="416872"/>
    <lineage>
        <taxon>Bacteria</taxon>
        <taxon>Pseudomonadati</taxon>
        <taxon>Pseudomonadota</taxon>
        <taxon>Gammaproteobacteria</taxon>
        <taxon>Oceanospirillales</taxon>
        <taxon>Halomonadaceae</taxon>
        <taxon>Halomonas</taxon>
    </lineage>
</organism>
<dbReference type="EMBL" id="JAVXUR010000001">
    <property type="protein sequence ID" value="MDT8878523.1"/>
    <property type="molecule type" value="Genomic_DNA"/>
</dbReference>
<protein>
    <submittedName>
        <fullName evidence="1">Uncharacterized protein</fullName>
    </submittedName>
</protein>
<evidence type="ECO:0000313" key="2">
    <source>
        <dbReference type="Proteomes" id="UP001255917"/>
    </source>
</evidence>
<sequence length="269" mass="30568">MRISLFIVILAVLVIAGCANRASNEYHYPNKRDLDRIDRELGGLIDAGDINLLAENMRRAYRMPNDLKGEPLYLELEEWDRAYEFFSREFYNDLVGRDAEAARNLYNFDDYCKLKIGTTCAESAREMVAANNRIDNQRMQDELWKKVEDIRKGIASVESVDEARALHVPSNGGKLLFNPSVGGGDGKYYELTTFITSKRGGAYLSWWPDVSWDMHPVGCVIINPVLHGDIYFNQAVRVIGKYVGNREVRISSGIFAMVPVFSDAHVFPR</sequence>
<proteinExistence type="predicted"/>
<gene>
    <name evidence="1" type="ORF">RSO68_03460</name>
</gene>